<dbReference type="Pfam" id="PF01968">
    <property type="entry name" value="Hydantoinase_A"/>
    <property type="match status" value="1"/>
</dbReference>
<feature type="domain" description="Hydantoinase B/oxoprolinase" evidence="4">
    <location>
        <begin position="587"/>
        <end position="1103"/>
    </location>
</feature>
<feature type="region of interest" description="Disordered" evidence="2">
    <location>
        <begin position="1094"/>
        <end position="1118"/>
    </location>
</feature>
<dbReference type="PANTHER" id="PTHR11365:SF2">
    <property type="entry name" value="5-OXOPROLINASE"/>
    <property type="match status" value="1"/>
</dbReference>
<dbReference type="InterPro" id="IPR002821">
    <property type="entry name" value="Hydantoinase_A"/>
</dbReference>
<reference evidence="6" key="2">
    <citation type="submission" date="2015-06" db="UniProtKB">
        <authorList>
            <consortium name="EnsemblMetazoa"/>
        </authorList>
    </citation>
    <scope>IDENTIFICATION</scope>
</reference>
<evidence type="ECO:0000259" key="4">
    <source>
        <dbReference type="Pfam" id="PF02538"/>
    </source>
</evidence>
<evidence type="ECO:0000256" key="2">
    <source>
        <dbReference type="SAM" id="MobiDB-lite"/>
    </source>
</evidence>
<evidence type="ECO:0008006" key="8">
    <source>
        <dbReference type="Google" id="ProtNLM"/>
    </source>
</evidence>
<dbReference type="InterPro" id="IPR003692">
    <property type="entry name" value="Hydantoinase_B"/>
</dbReference>
<evidence type="ECO:0000259" key="5">
    <source>
        <dbReference type="Pfam" id="PF05378"/>
    </source>
</evidence>
<accession>T1GIZ0</accession>
<reference evidence="7" key="1">
    <citation type="submission" date="2013-02" db="EMBL/GenBank/DDBJ databases">
        <authorList>
            <person name="Hughes D."/>
        </authorList>
    </citation>
    <scope>NUCLEOTIDE SEQUENCE</scope>
    <source>
        <strain>Durham</strain>
        <strain evidence="7">NC isolate 2 -- Noor lab</strain>
    </source>
</reference>
<organism evidence="6 7">
    <name type="scientific">Megaselia scalaris</name>
    <name type="common">Humpbacked fly</name>
    <name type="synonym">Phora scalaris</name>
    <dbReference type="NCBI Taxonomy" id="36166"/>
    <lineage>
        <taxon>Eukaryota</taxon>
        <taxon>Metazoa</taxon>
        <taxon>Ecdysozoa</taxon>
        <taxon>Arthropoda</taxon>
        <taxon>Hexapoda</taxon>
        <taxon>Insecta</taxon>
        <taxon>Pterygota</taxon>
        <taxon>Neoptera</taxon>
        <taxon>Endopterygota</taxon>
        <taxon>Diptera</taxon>
        <taxon>Brachycera</taxon>
        <taxon>Muscomorpha</taxon>
        <taxon>Platypezoidea</taxon>
        <taxon>Phoridae</taxon>
        <taxon>Megaseliini</taxon>
        <taxon>Megaselia</taxon>
    </lineage>
</organism>
<dbReference type="InterPro" id="IPR008040">
    <property type="entry name" value="Hydant_A_N"/>
</dbReference>
<evidence type="ECO:0000313" key="6">
    <source>
        <dbReference type="EnsemblMetazoa" id="MESCA003427-PA"/>
    </source>
</evidence>
<protein>
    <recommendedName>
        <fullName evidence="8">Hydantoinase B/oxoprolinase domain-containing protein</fullName>
    </recommendedName>
</protein>
<dbReference type="GO" id="GO:0006749">
    <property type="term" value="P:glutathione metabolic process"/>
    <property type="evidence" value="ECO:0007669"/>
    <property type="project" value="TreeGrafter"/>
</dbReference>
<dbReference type="EnsemblMetazoa" id="MESCA003427-RA">
    <property type="protein sequence ID" value="MESCA003427-PA"/>
    <property type="gene ID" value="MESCA003427"/>
</dbReference>
<dbReference type="HOGENOM" id="CLU_002157_0_0_1"/>
<name>T1GIZ0_MEGSC</name>
<dbReference type="GO" id="GO:0017168">
    <property type="term" value="F:5-oxoprolinase (ATP-hydrolyzing) activity"/>
    <property type="evidence" value="ECO:0007669"/>
    <property type="project" value="TreeGrafter"/>
</dbReference>
<keyword evidence="7" id="KW-1185">Reference proteome</keyword>
<evidence type="ECO:0000256" key="1">
    <source>
        <dbReference type="ARBA" id="ARBA00010403"/>
    </source>
</evidence>
<dbReference type="STRING" id="36166.T1GIZ0"/>
<dbReference type="EMBL" id="CAQQ02391384">
    <property type="status" value="NOT_ANNOTATED_CDS"/>
    <property type="molecule type" value="Genomic_DNA"/>
</dbReference>
<dbReference type="GO" id="GO:0005829">
    <property type="term" value="C:cytosol"/>
    <property type="evidence" value="ECO:0007669"/>
    <property type="project" value="TreeGrafter"/>
</dbReference>
<dbReference type="Pfam" id="PF02538">
    <property type="entry name" value="Hydantoinase_B"/>
    <property type="match status" value="1"/>
</dbReference>
<dbReference type="OMA" id="TDCNVML"/>
<dbReference type="Pfam" id="PF05378">
    <property type="entry name" value="Hydant_A_N"/>
    <property type="match status" value="1"/>
</dbReference>
<sequence>HNIQYNNAIILNPFPETSWKVLSGNAGAKYLEKSPINKDAIRKDLQEVLKEGITSISVVLAHSYACPEHEIEIGSIAKELGFTHITLSHQAMPMCRLVARGYTACAEAYLTPHVERYLDSFKSGFQNQLQGVDVLFMQSDGGLTQMENFRGARAILSGPAGGVVGYAITGSRDTDLPLIGFDMGGTSTDVSRYAGSYEHVIESTTAGVTIQAPQLDINLSGLFVVGPESAGAHPGPTCYKKGGPLTVTDANLILGRLLPQYFPKIFGPNENEPLDYEAARKNFEELTVEINAYLKSTNDNRVLSVEDVALGFIRVANEAMCRPIRALTQSRGFDTSRHALDCFGGAGGQHACSIARELGMSKVLIHKYAGILSAYGMALADVVTEVQEPCGWEFNDKTFGNLKERLDVLCAEATSTLKSQGYDRIVLEPFLNIRYEGTDCALMCSPKKISGGSDVLKQSYGDFHETFIERYKTEFGFVLQNRNIIIDDIRVRGSGKNNTPPEQEIVSDSSSAPSEGVTKVFFEQGAFDSPVYSTSKLKAGHKINGPASLLTACLQFWLNLIAEVTKYGDLVINVGSGSKKKIDEKLDAVQLSIFSHRFMSIAEQMGRVLQRTSISTNIKERLDFSCALFGPDGGLVSNAPHIPVHLGAMQETVQYQLKVRGGTLKNGDVILSNHPQAGGSHLPDLTVITPVFYKDVKDPIFFVASRGHHADIGGITPGSMPPHSTSLAQEGAAFKSFLIVANGVFQEKETIEKFTTPTDAKGATGTRNLSDNISDLRAQIAANQKGIQLVTELIDIYSLNVVQAYMKYIQENAEVAVRNMLKDIAHDARERTGSTVLEAEDRMDDVTIDEKDGFATCDFTGSGYEVWGNCNAPRAITLSAMIYCLRCMVGHDVPLNQGCLAPIKVIIPKNSILDPSEGAAVVGGNVLTSQRIVDTVFKAFQVVAASQGCMNNITFGDETWGYYETVAGGSGAGPNFHGTSGVHTHMTNTRITDPEILELRYPLILNKFCLRTDESGGAGAFRGGEGVQRELLFRKPLTLSVLTERRTLQPYGLMGGKPAKRGQNLLIKSDGRTIALSGKTAVDVDTGDVFSMKTPGGGGYGKPGSNWKVGGDDDDDDDQSFVEKGSVFAYRQAQESV</sequence>
<feature type="domain" description="Hydantoinase/oxoprolinase N-terminal" evidence="5">
    <location>
        <begin position="30"/>
        <end position="80"/>
    </location>
</feature>
<proteinExistence type="inferred from homology"/>
<dbReference type="AlphaFoldDB" id="T1GIZ0"/>
<evidence type="ECO:0000313" key="7">
    <source>
        <dbReference type="Proteomes" id="UP000015102"/>
    </source>
</evidence>
<dbReference type="InterPro" id="IPR045079">
    <property type="entry name" value="Oxoprolinase-like"/>
</dbReference>
<dbReference type="PANTHER" id="PTHR11365">
    <property type="entry name" value="5-OXOPROLINASE RELATED"/>
    <property type="match status" value="1"/>
</dbReference>
<comment type="similarity">
    <text evidence="1">Belongs to the oxoprolinase family.</text>
</comment>
<feature type="domain" description="Hydantoinase A/oxoprolinase" evidence="3">
    <location>
        <begin position="100"/>
        <end position="385"/>
    </location>
</feature>
<evidence type="ECO:0000259" key="3">
    <source>
        <dbReference type="Pfam" id="PF01968"/>
    </source>
</evidence>
<dbReference type="Proteomes" id="UP000015102">
    <property type="component" value="Unassembled WGS sequence"/>
</dbReference>